<dbReference type="InterPro" id="IPR001753">
    <property type="entry name" value="Enoyl-CoA_hydra/iso"/>
</dbReference>
<proteinExistence type="predicted"/>
<protein>
    <submittedName>
        <fullName evidence="1">Enoyl-CoA hydratase/isomerase family protein</fullName>
    </submittedName>
</protein>
<dbReference type="InterPro" id="IPR029045">
    <property type="entry name" value="ClpP/crotonase-like_dom_sf"/>
</dbReference>
<name>A0A418SUF5_9RHOB</name>
<dbReference type="CDD" id="cd06558">
    <property type="entry name" value="crotonase-like"/>
    <property type="match status" value="1"/>
</dbReference>
<dbReference type="Gene3D" id="3.90.226.10">
    <property type="entry name" value="2-enoyl-CoA Hydratase, Chain A, domain 1"/>
    <property type="match status" value="1"/>
</dbReference>
<keyword evidence="2" id="KW-1185">Reference proteome</keyword>
<evidence type="ECO:0000313" key="1">
    <source>
        <dbReference type="EMBL" id="RJE84613.1"/>
    </source>
</evidence>
<dbReference type="AlphaFoldDB" id="A0A418SUF5"/>
<dbReference type="PANTHER" id="PTHR11941">
    <property type="entry name" value="ENOYL-COA HYDRATASE-RELATED"/>
    <property type="match status" value="1"/>
</dbReference>
<reference evidence="2" key="1">
    <citation type="submission" date="2018-09" db="EMBL/GenBank/DDBJ databases">
        <title>Acidovorax cavernicola nov. sp. isolated from Gruta de las Maravillas (Aracena, Spain).</title>
        <authorList>
            <person name="Jurado V."/>
            <person name="Gutierrez-Patricio S."/>
            <person name="Gonzalez-Pimentel J.L."/>
            <person name="Miller A.Z."/>
            <person name="Laiz L."/>
            <person name="Saiz-Jimenez C."/>
        </authorList>
    </citation>
    <scope>NUCLEOTIDE SEQUENCE [LARGE SCALE GENOMIC DNA]</scope>
    <source>
        <strain evidence="2">1011MAR3C25</strain>
    </source>
</reference>
<comment type="caution">
    <text evidence="1">The sequence shown here is derived from an EMBL/GenBank/DDBJ whole genome shotgun (WGS) entry which is preliminary data.</text>
</comment>
<evidence type="ECO:0000313" key="2">
    <source>
        <dbReference type="Proteomes" id="UP000284202"/>
    </source>
</evidence>
<dbReference type="EMBL" id="QZCG01000008">
    <property type="protein sequence ID" value="RJE84613.1"/>
    <property type="molecule type" value="Genomic_DNA"/>
</dbReference>
<gene>
    <name evidence="1" type="ORF">D3P04_12435</name>
</gene>
<keyword evidence="1" id="KW-0413">Isomerase</keyword>
<organism evidence="1 2">
    <name type="scientific">Paracoccus onubensis</name>
    <dbReference type="NCBI Taxonomy" id="1675788"/>
    <lineage>
        <taxon>Bacteria</taxon>
        <taxon>Pseudomonadati</taxon>
        <taxon>Pseudomonadota</taxon>
        <taxon>Alphaproteobacteria</taxon>
        <taxon>Rhodobacterales</taxon>
        <taxon>Paracoccaceae</taxon>
        <taxon>Paracoccus</taxon>
    </lineage>
</organism>
<dbReference type="Proteomes" id="UP000284202">
    <property type="component" value="Unassembled WGS sequence"/>
</dbReference>
<dbReference type="OrthoDB" id="7619812at2"/>
<dbReference type="SUPFAM" id="SSF52096">
    <property type="entry name" value="ClpP/crotonase"/>
    <property type="match status" value="1"/>
</dbReference>
<dbReference type="GO" id="GO:0016853">
    <property type="term" value="F:isomerase activity"/>
    <property type="evidence" value="ECO:0007669"/>
    <property type="project" value="UniProtKB-KW"/>
</dbReference>
<dbReference type="GO" id="GO:0006635">
    <property type="term" value="P:fatty acid beta-oxidation"/>
    <property type="evidence" value="ECO:0007669"/>
    <property type="project" value="TreeGrafter"/>
</dbReference>
<dbReference type="PANTHER" id="PTHR11941:SF54">
    <property type="entry name" value="ENOYL-COA HYDRATASE, MITOCHONDRIAL"/>
    <property type="match status" value="1"/>
</dbReference>
<sequence length="233" mass="24749">MIRTLTMQRLEKANALDATMVQALDAELAGLTAATDQGATVILRSAHRAFSAGFDLSGVEDQTEGDILLRFVHIEGLLQRLRRGPLASIAVIEGAAYGAGADLAIACTWRIGTPRARFRFPGFRFGVALGTRHLAAIAGQDRARQILLENRMIPAEEALEWGLLTHLVEPAEIETTIATLAGAPADLPGAAAARIIGMTRTDTDDADLADMVRSLAEPGLKNRIAAYLRAGAA</sequence>
<dbReference type="Pfam" id="PF00378">
    <property type="entry name" value="ECH_1"/>
    <property type="match status" value="1"/>
</dbReference>
<accession>A0A418SUF5</accession>